<keyword evidence="2" id="KW-1185">Reference proteome</keyword>
<keyword evidence="1" id="KW-0614">Plasmid</keyword>
<geneLocation type="plasmid" evidence="1 2">
    <name>p2</name>
</geneLocation>
<dbReference type="RefSeq" id="WP_144077388.1">
    <property type="nucleotide sequence ID" value="NZ_CP076131.1"/>
</dbReference>
<dbReference type="Proteomes" id="UP000682802">
    <property type="component" value="Plasmid p2"/>
</dbReference>
<dbReference type="InterPro" id="IPR015315">
    <property type="entry name" value="DUF1963"/>
</dbReference>
<dbReference type="Pfam" id="PF09234">
    <property type="entry name" value="DUF1963"/>
    <property type="match status" value="1"/>
</dbReference>
<dbReference type="Gene3D" id="2.30.320.10">
    <property type="entry name" value="YwqG-like"/>
    <property type="match status" value="1"/>
</dbReference>
<dbReference type="SUPFAM" id="SSF103032">
    <property type="entry name" value="Hypothetical protein YwqG"/>
    <property type="match status" value="1"/>
</dbReference>
<sequence length="279" mass="32300">MLTLKENEIQRSLFSGELFGSIGLGKKEYFPKSFKETKKSLTPLHKKMQWADTKEKKRIESELTPSLRIDFMKYGNYNLPYGSSKFGGNADLSEDVLQQVLKEEDIPLLCQINLVDIKVYDLYKGLPQKGILYFFFNESIEGDNEKIIVHYDENGEVQKDKETSGYKTLFYPIYTFPNNMEIAFDRVSQKKENEGLFDKLIDFEEDLGNAMDTHWYDTIFMGQPKPLQPTSYDTTRGDEEGYICLLDFAYRDPKYHVLISAKDFKALNFDATFLVGATT</sequence>
<protein>
    <submittedName>
        <fullName evidence="1">DUF1963 domain-containing protein</fullName>
    </submittedName>
</protein>
<accession>A0ABX8H5T1</accession>
<proteinExistence type="predicted"/>
<dbReference type="EMBL" id="CP076131">
    <property type="protein sequence ID" value="QWG10782.1"/>
    <property type="molecule type" value="Genomic_DNA"/>
</dbReference>
<evidence type="ECO:0000313" key="2">
    <source>
        <dbReference type="Proteomes" id="UP000682802"/>
    </source>
</evidence>
<gene>
    <name evidence="1" type="ORF">KM029_26855</name>
</gene>
<organism evidence="1 2">
    <name type="scientific">Flammeovirga kamogawensis</name>
    <dbReference type="NCBI Taxonomy" id="373891"/>
    <lineage>
        <taxon>Bacteria</taxon>
        <taxon>Pseudomonadati</taxon>
        <taxon>Bacteroidota</taxon>
        <taxon>Cytophagia</taxon>
        <taxon>Cytophagales</taxon>
        <taxon>Flammeovirgaceae</taxon>
        <taxon>Flammeovirga</taxon>
    </lineage>
</organism>
<evidence type="ECO:0000313" key="1">
    <source>
        <dbReference type="EMBL" id="QWG10782.1"/>
    </source>
</evidence>
<name>A0ABX8H5T1_9BACT</name>
<reference evidence="1 2" key="1">
    <citation type="submission" date="2021-05" db="EMBL/GenBank/DDBJ databases">
        <title>Comparative genomic studies on the polysaccharide-degrading batcterial strains of the Flammeovirga genus.</title>
        <authorList>
            <person name="Zewei F."/>
            <person name="Zheng Z."/>
            <person name="Yu L."/>
            <person name="Ruyue G."/>
            <person name="Yanhong M."/>
            <person name="Yuanyuan C."/>
            <person name="Jingyan G."/>
            <person name="Wenjun H."/>
        </authorList>
    </citation>
    <scope>NUCLEOTIDE SEQUENCE [LARGE SCALE GENOMIC DNA]</scope>
    <source>
        <strain evidence="1 2">YS10</strain>
        <plasmid evidence="1 2">p2</plasmid>
    </source>
</reference>
<dbReference type="InterPro" id="IPR035948">
    <property type="entry name" value="YwqG-like_sf"/>
</dbReference>